<organism evidence="1 2">
    <name type="scientific">Brassica campestris</name>
    <name type="common">Field mustard</name>
    <dbReference type="NCBI Taxonomy" id="3711"/>
    <lineage>
        <taxon>Eukaryota</taxon>
        <taxon>Viridiplantae</taxon>
        <taxon>Streptophyta</taxon>
        <taxon>Embryophyta</taxon>
        <taxon>Tracheophyta</taxon>
        <taxon>Spermatophyta</taxon>
        <taxon>Magnoliopsida</taxon>
        <taxon>eudicotyledons</taxon>
        <taxon>Gunneridae</taxon>
        <taxon>Pentapetalae</taxon>
        <taxon>rosids</taxon>
        <taxon>malvids</taxon>
        <taxon>Brassicales</taxon>
        <taxon>Brassicaceae</taxon>
        <taxon>Brassiceae</taxon>
        <taxon>Brassica</taxon>
    </lineage>
</organism>
<reference evidence="1 2" key="1">
    <citation type="submission" date="2021-07" db="EMBL/GenBank/DDBJ databases">
        <authorList>
            <consortium name="Genoscope - CEA"/>
            <person name="William W."/>
        </authorList>
    </citation>
    <scope>NUCLEOTIDE SEQUENCE [LARGE SCALE GENOMIC DNA]</scope>
</reference>
<name>A0A8D9DKA5_BRACM</name>
<sequence length="64" mass="7696">MFEIFPIDMTSPSLVSSVMQNLKYEHTEFKILKEFSFVLKDIEDRIVSELKEKKHHEVKLRERA</sequence>
<gene>
    <name evidence="1" type="ORF">BRAPAZ1V2_A03P02930.2</name>
</gene>
<dbReference type="Gramene" id="A03p02930.2_BraZ1">
    <property type="protein sequence ID" value="A03p02930.2_BraZ1.CDS"/>
    <property type="gene ID" value="A03g02930.2_BraZ1"/>
</dbReference>
<dbReference type="AlphaFoldDB" id="A0A8D9DKA5"/>
<proteinExistence type="predicted"/>
<accession>A0A8D9DKA5</accession>
<protein>
    <submittedName>
        <fullName evidence="1">Uncharacterized protein</fullName>
    </submittedName>
</protein>
<evidence type="ECO:0000313" key="2">
    <source>
        <dbReference type="Proteomes" id="UP000694005"/>
    </source>
</evidence>
<dbReference type="Proteomes" id="UP000694005">
    <property type="component" value="Chromosome A03"/>
</dbReference>
<evidence type="ECO:0000313" key="1">
    <source>
        <dbReference type="EMBL" id="CAG7878950.1"/>
    </source>
</evidence>
<dbReference type="EMBL" id="LS974619">
    <property type="protein sequence ID" value="CAG7878950.1"/>
    <property type="molecule type" value="Genomic_DNA"/>
</dbReference>